<feature type="region of interest" description="Disordered" evidence="3">
    <location>
        <begin position="42"/>
        <end position="74"/>
    </location>
</feature>
<dbReference type="PANTHER" id="PTHR37944">
    <property type="entry name" value="PORIN B"/>
    <property type="match status" value="1"/>
</dbReference>
<dbReference type="Pfam" id="PF04966">
    <property type="entry name" value="OprB"/>
    <property type="match status" value="1"/>
</dbReference>
<comment type="caution">
    <text evidence="4">The sequence shown here is derived from an EMBL/GenBank/DDBJ whole genome shotgun (WGS) entry which is preliminary data.</text>
</comment>
<proteinExistence type="inferred from homology"/>
<evidence type="ECO:0000256" key="3">
    <source>
        <dbReference type="SAM" id="MobiDB-lite"/>
    </source>
</evidence>
<organism evidence="4 5">
    <name type="scientific">Dyella acidiphila</name>
    <dbReference type="NCBI Taxonomy" id="2775866"/>
    <lineage>
        <taxon>Bacteria</taxon>
        <taxon>Pseudomonadati</taxon>
        <taxon>Pseudomonadota</taxon>
        <taxon>Gammaproteobacteria</taxon>
        <taxon>Lysobacterales</taxon>
        <taxon>Rhodanobacteraceae</taxon>
        <taxon>Dyella</taxon>
    </lineage>
</organism>
<keyword evidence="2" id="KW-0732">Signal</keyword>
<dbReference type="PANTHER" id="PTHR37944:SF1">
    <property type="entry name" value="PORIN B"/>
    <property type="match status" value="1"/>
</dbReference>
<gene>
    <name evidence="4" type="ORF">IGX34_15330</name>
</gene>
<dbReference type="EMBL" id="JACZZA010000009">
    <property type="protein sequence ID" value="MBE1161755.1"/>
    <property type="molecule type" value="Genomic_DNA"/>
</dbReference>
<evidence type="ECO:0000256" key="2">
    <source>
        <dbReference type="RuleBase" id="RU363072"/>
    </source>
</evidence>
<dbReference type="RefSeq" id="WP_192556595.1">
    <property type="nucleotide sequence ID" value="NZ_JACZZA010000009.1"/>
</dbReference>
<feature type="compositionally biased region" description="Polar residues" evidence="3">
    <location>
        <begin position="42"/>
        <end position="65"/>
    </location>
</feature>
<dbReference type="Gene3D" id="2.40.160.180">
    <property type="entry name" value="Carbohydrate-selective porin OprB"/>
    <property type="match status" value="1"/>
</dbReference>
<sequence>MKAPRVRTSLYLSLAAALLVSSVHAQNSSPNTNWADNYAAAQTSPQQNPGNNTVDPSATPVSAQPASKEPALPRSKLVQKLLDEGVNIRASEIDQYARNTTGGVKQGGHNVGQFYIGADFDLDKMFGLTGGTLHFTVYRDYGLSLNALTTGTYTKQQYIYKNPYPRWHLGLFSYEQKALDDRLDIQVGRLGSTTYFGHLVVNCQFVSANTCGEPRMLVSETGLSLLPSATWGGNVKYKTTEHTYVDVGAFEVNPEIQPSNGLDWEIKHSTGYTLPIEFGWVNNDPKTVQYPFELKGGVYASTAPLTDINMNTKGEPLGMDGGTAATDHHIRDGVYVMGDKVIWRPDPDSPRSFNVFGGWVQQLEQQEIMRQQIYTGFVMTGPFAARPYDTFGLNISEFELTPAEQAYLAEARKKAGGSGWNARHQFAYDLTYSIHLIKGLELMPSLQYIVHPDNSSIPKTAVLPKNLFVYAIGLRMDIGVLLGFRPAAAND</sequence>
<accession>A0ABR9GCJ6</accession>
<dbReference type="InterPro" id="IPR052932">
    <property type="entry name" value="OprB_Porin"/>
</dbReference>
<dbReference type="InterPro" id="IPR007049">
    <property type="entry name" value="Carb-sel_porin_OprB"/>
</dbReference>
<dbReference type="InterPro" id="IPR038673">
    <property type="entry name" value="OprB_sf"/>
</dbReference>
<feature type="signal peptide" evidence="2">
    <location>
        <begin position="1"/>
        <end position="25"/>
    </location>
</feature>
<name>A0ABR9GCJ6_9GAMM</name>
<evidence type="ECO:0000256" key="1">
    <source>
        <dbReference type="ARBA" id="ARBA00008769"/>
    </source>
</evidence>
<reference evidence="4 5" key="1">
    <citation type="submission" date="2020-09" db="EMBL/GenBank/DDBJ databases">
        <title>Dyella sp. 7MK23 isolated from forest soil.</title>
        <authorList>
            <person name="Fu J."/>
        </authorList>
    </citation>
    <scope>NUCLEOTIDE SEQUENCE [LARGE SCALE GENOMIC DNA]</scope>
    <source>
        <strain evidence="4 5">7MK23</strain>
    </source>
</reference>
<comment type="similarity">
    <text evidence="1 2">Belongs to the OprB family.</text>
</comment>
<feature type="chain" id="PRO_5044979027" evidence="2">
    <location>
        <begin position="26"/>
        <end position="491"/>
    </location>
</feature>
<evidence type="ECO:0000313" key="5">
    <source>
        <dbReference type="Proteomes" id="UP000651010"/>
    </source>
</evidence>
<keyword evidence="5" id="KW-1185">Reference proteome</keyword>
<dbReference type="Proteomes" id="UP000651010">
    <property type="component" value="Unassembled WGS sequence"/>
</dbReference>
<protein>
    <submittedName>
        <fullName evidence="4">Carbohydrate porin</fullName>
    </submittedName>
</protein>
<evidence type="ECO:0000313" key="4">
    <source>
        <dbReference type="EMBL" id="MBE1161755.1"/>
    </source>
</evidence>